<gene>
    <name evidence="2" type="ORF">ASZ90_008648</name>
</gene>
<evidence type="ECO:0000313" key="2">
    <source>
        <dbReference type="EMBL" id="KUG21596.1"/>
    </source>
</evidence>
<dbReference type="EMBL" id="LNQE01001042">
    <property type="protein sequence ID" value="KUG21596.1"/>
    <property type="molecule type" value="Genomic_DNA"/>
</dbReference>
<sequence length="177" mass="20528">MKAASDYKEIIPGKKWFETIVVRVFFFFIGMGMQTAYRIDPDVKKEVDSWPETFSFCMSVVGGPSMLMLKKAGSFQYLGEKEVFYADVEMCWKNITFAYLVMTGRISVPNAVYHNRQFVRGSLIYTMSILRIMNIVQTLLLPNFIARFFIKEVPKLTFKKIVNRAITYFNIGYGVIK</sequence>
<keyword evidence="1" id="KW-1133">Transmembrane helix</keyword>
<proteinExistence type="predicted"/>
<dbReference type="AlphaFoldDB" id="A0A0W8FL61"/>
<keyword evidence="1" id="KW-0472">Membrane</keyword>
<protein>
    <submittedName>
        <fullName evidence="2">Uncharacterized protein</fullName>
    </submittedName>
</protein>
<accession>A0A0W8FL61</accession>
<keyword evidence="1" id="KW-0812">Transmembrane</keyword>
<organism evidence="2">
    <name type="scientific">hydrocarbon metagenome</name>
    <dbReference type="NCBI Taxonomy" id="938273"/>
    <lineage>
        <taxon>unclassified sequences</taxon>
        <taxon>metagenomes</taxon>
        <taxon>ecological metagenomes</taxon>
    </lineage>
</organism>
<feature type="transmembrane region" description="Helical" evidence="1">
    <location>
        <begin position="128"/>
        <end position="150"/>
    </location>
</feature>
<reference evidence="2" key="1">
    <citation type="journal article" date="2015" name="Proc. Natl. Acad. Sci. U.S.A.">
        <title>Networks of energetic and metabolic interactions define dynamics in microbial communities.</title>
        <authorList>
            <person name="Embree M."/>
            <person name="Liu J.K."/>
            <person name="Al-Bassam M.M."/>
            <person name="Zengler K."/>
        </authorList>
    </citation>
    <scope>NUCLEOTIDE SEQUENCE</scope>
</reference>
<evidence type="ECO:0000256" key="1">
    <source>
        <dbReference type="SAM" id="Phobius"/>
    </source>
</evidence>
<comment type="caution">
    <text evidence="2">The sequence shown here is derived from an EMBL/GenBank/DDBJ whole genome shotgun (WGS) entry which is preliminary data.</text>
</comment>
<name>A0A0W8FL61_9ZZZZ</name>
<feature type="transmembrane region" description="Helical" evidence="1">
    <location>
        <begin position="20"/>
        <end position="37"/>
    </location>
</feature>